<dbReference type="EMBL" id="VTOU01000010">
    <property type="protein sequence ID" value="TZG23889.1"/>
    <property type="molecule type" value="Genomic_DNA"/>
</dbReference>
<proteinExistence type="predicted"/>
<sequence>MPRNFSLRTTGLRELDAALGKLPKAVGKRVTRDALIEAGEVTAQAARALAPVDKGYLRESITVGSKLSRSQRKALETRSSVEVYVGPGPHPQGIMQEFGTFKEPAQPFMRPAWDATGEQVLGRTGVILSDAVMKAAARHARKEAKRRQRKG</sequence>
<evidence type="ECO:0000313" key="1">
    <source>
        <dbReference type="EMBL" id="TZG23889.1"/>
    </source>
</evidence>
<dbReference type="RefSeq" id="WP_149524182.1">
    <property type="nucleotide sequence ID" value="NZ_VTOU01000010.1"/>
</dbReference>
<name>A0A5D9BWL9_9SPHN</name>
<gene>
    <name evidence="1" type="ORF">FYJ91_20460</name>
</gene>
<dbReference type="Pfam" id="PF04883">
    <property type="entry name" value="HK97-gp10_like"/>
    <property type="match status" value="1"/>
</dbReference>
<dbReference type="AlphaFoldDB" id="A0A5D9BWL9"/>
<evidence type="ECO:0000313" key="2">
    <source>
        <dbReference type="Proteomes" id="UP000322077"/>
    </source>
</evidence>
<accession>A0A5D9BWL9</accession>
<organism evidence="1 2">
    <name type="scientific">Sphingomonas montanisoli</name>
    <dbReference type="NCBI Taxonomy" id="2606412"/>
    <lineage>
        <taxon>Bacteria</taxon>
        <taxon>Pseudomonadati</taxon>
        <taxon>Pseudomonadota</taxon>
        <taxon>Alphaproteobacteria</taxon>
        <taxon>Sphingomonadales</taxon>
        <taxon>Sphingomonadaceae</taxon>
        <taxon>Sphingomonas</taxon>
    </lineage>
</organism>
<dbReference type="InterPro" id="IPR010064">
    <property type="entry name" value="HK97-gp10_tail"/>
</dbReference>
<keyword evidence="2" id="KW-1185">Reference proteome</keyword>
<comment type="caution">
    <text evidence="1">The sequence shown here is derived from an EMBL/GenBank/DDBJ whole genome shotgun (WGS) entry which is preliminary data.</text>
</comment>
<protein>
    <submittedName>
        <fullName evidence="1">HK97 gp10 family phage protein</fullName>
    </submittedName>
</protein>
<dbReference type="Proteomes" id="UP000322077">
    <property type="component" value="Unassembled WGS sequence"/>
</dbReference>
<dbReference type="NCBIfam" id="TIGR01725">
    <property type="entry name" value="phge_HK97_gp10"/>
    <property type="match status" value="1"/>
</dbReference>
<reference evidence="1 2" key="1">
    <citation type="submission" date="2019-08" db="EMBL/GenBank/DDBJ databases">
        <authorList>
            <person name="Wang G."/>
            <person name="Xu Z."/>
        </authorList>
    </citation>
    <scope>NUCLEOTIDE SEQUENCE [LARGE SCALE GENOMIC DNA]</scope>
    <source>
        <strain evidence="1 2">ZX</strain>
    </source>
</reference>